<dbReference type="EMBL" id="MHKI01000014">
    <property type="protein sequence ID" value="OGY86934.1"/>
    <property type="molecule type" value="Genomic_DNA"/>
</dbReference>
<dbReference type="InterPro" id="IPR021139">
    <property type="entry name" value="NYN"/>
</dbReference>
<evidence type="ECO:0000313" key="3">
    <source>
        <dbReference type="Proteomes" id="UP000176420"/>
    </source>
</evidence>
<name>A0A1G2BCQ4_9BACT</name>
<dbReference type="AlphaFoldDB" id="A0A1G2BCQ4"/>
<dbReference type="PANTHER" id="PTHR35458">
    <property type="entry name" value="SLR0755 PROTEIN"/>
    <property type="match status" value="1"/>
</dbReference>
<dbReference type="Gene3D" id="3.40.50.1010">
    <property type="entry name" value="5'-nuclease"/>
    <property type="match status" value="1"/>
</dbReference>
<reference evidence="2 3" key="1">
    <citation type="journal article" date="2016" name="Nat. Commun.">
        <title>Thousands of microbial genomes shed light on interconnected biogeochemical processes in an aquifer system.</title>
        <authorList>
            <person name="Anantharaman K."/>
            <person name="Brown C.T."/>
            <person name="Hug L.A."/>
            <person name="Sharon I."/>
            <person name="Castelle C.J."/>
            <person name="Probst A.J."/>
            <person name="Thomas B.C."/>
            <person name="Singh A."/>
            <person name="Wilkins M.J."/>
            <person name="Karaoz U."/>
            <person name="Brodie E.L."/>
            <person name="Williams K.H."/>
            <person name="Hubbard S.S."/>
            <person name="Banfield J.F."/>
        </authorList>
    </citation>
    <scope>NUCLEOTIDE SEQUENCE [LARGE SCALE GENOMIC DNA]</scope>
</reference>
<protein>
    <recommendedName>
        <fullName evidence="1">NYN domain-containing protein</fullName>
    </recommendedName>
</protein>
<dbReference type="CDD" id="cd10911">
    <property type="entry name" value="PIN_LabA"/>
    <property type="match status" value="1"/>
</dbReference>
<proteinExistence type="predicted"/>
<accession>A0A1G2BCQ4</accession>
<dbReference type="Proteomes" id="UP000176420">
    <property type="component" value="Unassembled WGS sequence"/>
</dbReference>
<dbReference type="Pfam" id="PF01936">
    <property type="entry name" value="NYN"/>
    <property type="match status" value="1"/>
</dbReference>
<evidence type="ECO:0000259" key="1">
    <source>
        <dbReference type="Pfam" id="PF01936"/>
    </source>
</evidence>
<organism evidence="2 3">
    <name type="scientific">Candidatus Kerfeldbacteria bacterium RIFOXYB2_FULL_38_14</name>
    <dbReference type="NCBI Taxonomy" id="1798547"/>
    <lineage>
        <taxon>Bacteria</taxon>
        <taxon>Candidatus Kerfeldiibacteriota</taxon>
    </lineage>
</organism>
<sequence length="176" mass="20071">MDYSNQRVAVFVDVQNMYYSARALYDQRVDFGEILKEAVGNRKLVRAFAYVIQADNEEEKTFFDALKDRGYEIRSKELLSFYGGNKKGDWDIGIAMDIVRLSSKVDNIVLVSGDGDFKELLQYVKAQGCRAEVMAFGSSSSKQLVEEADAVYDLSQDPKRFLIPKKRLAKKLTPRK</sequence>
<comment type="caution">
    <text evidence="2">The sequence shown here is derived from an EMBL/GenBank/DDBJ whole genome shotgun (WGS) entry which is preliminary data.</text>
</comment>
<gene>
    <name evidence="2" type="ORF">A2319_00120</name>
</gene>
<dbReference type="PANTHER" id="PTHR35458:SF8">
    <property type="entry name" value="SLR0650 PROTEIN"/>
    <property type="match status" value="1"/>
</dbReference>
<feature type="domain" description="NYN" evidence="1">
    <location>
        <begin position="7"/>
        <end position="154"/>
    </location>
</feature>
<evidence type="ECO:0000313" key="2">
    <source>
        <dbReference type="EMBL" id="OGY86934.1"/>
    </source>
</evidence>
<dbReference type="GO" id="GO:0004540">
    <property type="term" value="F:RNA nuclease activity"/>
    <property type="evidence" value="ECO:0007669"/>
    <property type="project" value="InterPro"/>
</dbReference>
<dbReference type="InterPro" id="IPR047140">
    <property type="entry name" value="LabA"/>
</dbReference>